<evidence type="ECO:0000313" key="3">
    <source>
        <dbReference type="Proteomes" id="UP000316580"/>
    </source>
</evidence>
<evidence type="ECO:0000313" key="1">
    <source>
        <dbReference type="EMBL" id="TNY46724.1"/>
    </source>
</evidence>
<sequence>MEPRFDAPRSYDLGASKCGFLVPRPVIHASNIVRYFTDDKKTIVNDIPFYYYQRSTKCLKNLPFKKSS</sequence>
<proteinExistence type="predicted"/>
<evidence type="ECO:0000313" key="4">
    <source>
        <dbReference type="Proteomes" id="UP000325300"/>
    </source>
</evidence>
<protein>
    <submittedName>
        <fullName evidence="2">Uncharacterized protein</fullName>
    </submittedName>
</protein>
<reference evidence="2 4" key="1">
    <citation type="submission" date="2019-02" db="EMBL/GenBank/DDBJ databases">
        <title>Novel genomic isolates of S. pyogenes and S. dysgalactiae subsp. equisimilis associated to necrotising fasciitis (NSTI).</title>
        <authorList>
            <person name="Barrantes I."/>
        </authorList>
    </citation>
    <scope>NUCLEOTIDE SEQUENCE [LARGE SCALE GENOMIC DNA]</scope>
    <source>
        <strain evidence="2 4">SPY5003</strain>
    </source>
</reference>
<dbReference type="EMBL" id="SJLI01000003">
    <property type="protein sequence ID" value="TYK94896.1"/>
    <property type="molecule type" value="Genomic_DNA"/>
</dbReference>
<dbReference type="EMBL" id="VCID01000541">
    <property type="protein sequence ID" value="TNY46724.1"/>
    <property type="molecule type" value="Genomic_DNA"/>
</dbReference>
<evidence type="ECO:0000313" key="2">
    <source>
        <dbReference type="EMBL" id="TYK94896.1"/>
    </source>
</evidence>
<accession>A0A4U7HI07</accession>
<gene>
    <name evidence="2" type="ORF">E0F67_05650</name>
    <name evidence="1" type="ORF">FGO82_07360</name>
</gene>
<organism evidence="2 4">
    <name type="scientific">Streptococcus pyogenes</name>
    <dbReference type="NCBI Taxonomy" id="1314"/>
    <lineage>
        <taxon>Bacteria</taxon>
        <taxon>Bacillati</taxon>
        <taxon>Bacillota</taxon>
        <taxon>Bacilli</taxon>
        <taxon>Lactobacillales</taxon>
        <taxon>Streptococcaceae</taxon>
        <taxon>Streptococcus</taxon>
    </lineage>
</organism>
<dbReference type="Proteomes" id="UP000316580">
    <property type="component" value="Unassembled WGS sequence"/>
</dbReference>
<name>A0A4U7HI07_STRPY</name>
<dbReference type="Proteomes" id="UP000325300">
    <property type="component" value="Unassembled WGS sequence"/>
</dbReference>
<dbReference type="AlphaFoldDB" id="A0A4U7HI07"/>
<comment type="caution">
    <text evidence="2">The sequence shown here is derived from an EMBL/GenBank/DDBJ whole genome shotgun (WGS) entry which is preliminary data.</text>
</comment>
<reference evidence="1 3" key="2">
    <citation type="submission" date="2019-05" db="EMBL/GenBank/DDBJ databases">
        <title>Novel genomic isolates of S.pyogenes and S.dysgalactiae subsp. equisimilis associated to necrotising fasciitis (NSTI).</title>
        <authorList>
            <person name="Barrantes I."/>
        </authorList>
    </citation>
    <scope>NUCLEOTIDE SEQUENCE [LARGE SCALE GENOMIC DNA]</scope>
    <source>
        <strain evidence="1 3">SPY6028</strain>
    </source>
</reference>